<dbReference type="EMBL" id="AFYH01053439">
    <property type="status" value="NOT_ANNOTATED_CDS"/>
    <property type="molecule type" value="Genomic_DNA"/>
</dbReference>
<keyword evidence="1" id="KW-0175">Coiled coil</keyword>
<proteinExistence type="predicted"/>
<keyword evidence="4" id="KW-1185">Reference proteome</keyword>
<reference evidence="3" key="3">
    <citation type="submission" date="2025-09" db="UniProtKB">
        <authorList>
            <consortium name="Ensembl"/>
        </authorList>
    </citation>
    <scope>IDENTIFICATION</scope>
</reference>
<dbReference type="EMBL" id="AFYH01053442">
    <property type="status" value="NOT_ANNOTATED_CDS"/>
    <property type="molecule type" value="Genomic_DNA"/>
</dbReference>
<protein>
    <submittedName>
        <fullName evidence="3">Forkhead associated phosphopeptide binding domain 1</fullName>
    </submittedName>
</protein>
<organism evidence="3 4">
    <name type="scientific">Latimeria chalumnae</name>
    <name type="common">Coelacanth</name>
    <dbReference type="NCBI Taxonomy" id="7897"/>
    <lineage>
        <taxon>Eukaryota</taxon>
        <taxon>Metazoa</taxon>
        <taxon>Chordata</taxon>
        <taxon>Craniata</taxon>
        <taxon>Vertebrata</taxon>
        <taxon>Euteleostomi</taxon>
        <taxon>Coelacanthiformes</taxon>
        <taxon>Coelacanthidae</taxon>
        <taxon>Latimeria</taxon>
    </lineage>
</organism>
<dbReference type="GeneTree" id="ENSGT00940000154171"/>
<dbReference type="FunCoup" id="H3A033">
    <property type="interactions" value="113"/>
</dbReference>
<dbReference type="EMBL" id="AFYH01053444">
    <property type="status" value="NOT_ANNOTATED_CDS"/>
    <property type="molecule type" value="Genomic_DNA"/>
</dbReference>
<accession>H3A033</accession>
<dbReference type="PANTHER" id="PTHR18853">
    <property type="entry name" value="FORKHEAD-ASSOCIATED DOMAIN-CONTAINING PROTEIN 1-RELATED"/>
    <property type="match status" value="1"/>
</dbReference>
<feature type="coiled-coil region" evidence="1">
    <location>
        <begin position="1197"/>
        <end position="1262"/>
    </location>
</feature>
<gene>
    <name evidence="3" type="primary">FHAD1</name>
</gene>
<feature type="region of interest" description="Disordered" evidence="2">
    <location>
        <begin position="858"/>
        <end position="891"/>
    </location>
</feature>
<dbReference type="Ensembl" id="ENSLACT00000003030.1">
    <property type="protein sequence ID" value="ENSLACP00000003004.1"/>
    <property type="gene ID" value="ENSLACG00000002687.1"/>
</dbReference>
<feature type="compositionally biased region" description="Basic and acidic residues" evidence="2">
    <location>
        <begin position="859"/>
        <end position="874"/>
    </location>
</feature>
<name>H3A033_LATCH</name>
<reference evidence="4" key="1">
    <citation type="submission" date="2011-08" db="EMBL/GenBank/DDBJ databases">
        <title>The draft genome of Latimeria chalumnae.</title>
        <authorList>
            <person name="Di Palma F."/>
            <person name="Alfoldi J."/>
            <person name="Johnson J."/>
            <person name="Berlin A."/>
            <person name="Gnerre S."/>
            <person name="Jaffe D."/>
            <person name="MacCallum I."/>
            <person name="Young S."/>
            <person name="Walker B.J."/>
            <person name="Lander E."/>
            <person name="Lindblad-Toh K."/>
        </authorList>
    </citation>
    <scope>NUCLEOTIDE SEQUENCE [LARGE SCALE GENOMIC DNA]</scope>
    <source>
        <strain evidence="4">Wild caught</strain>
    </source>
</reference>
<dbReference type="EMBL" id="AFYH01053443">
    <property type="status" value="NOT_ANNOTATED_CDS"/>
    <property type="molecule type" value="Genomic_DNA"/>
</dbReference>
<feature type="region of interest" description="Disordered" evidence="2">
    <location>
        <begin position="330"/>
        <end position="352"/>
    </location>
</feature>
<dbReference type="InParanoid" id="H3A033"/>
<feature type="region of interest" description="Disordered" evidence="2">
    <location>
        <begin position="61"/>
        <end position="87"/>
    </location>
</feature>
<dbReference type="Proteomes" id="UP000008672">
    <property type="component" value="Unassembled WGS sequence"/>
</dbReference>
<dbReference type="STRING" id="7897.ENSLACP00000003004"/>
<dbReference type="EMBL" id="AFYH01053441">
    <property type="status" value="NOT_ANNOTATED_CDS"/>
    <property type="molecule type" value="Genomic_DNA"/>
</dbReference>
<evidence type="ECO:0000256" key="1">
    <source>
        <dbReference type="SAM" id="Coils"/>
    </source>
</evidence>
<feature type="coiled-coil region" evidence="1">
    <location>
        <begin position="899"/>
        <end position="959"/>
    </location>
</feature>
<reference evidence="3" key="2">
    <citation type="submission" date="2025-08" db="UniProtKB">
        <authorList>
            <consortium name="Ensembl"/>
        </authorList>
    </citation>
    <scope>IDENTIFICATION</scope>
</reference>
<dbReference type="OMA" id="AQMCDIS"/>
<sequence>ITYPSVTQRLVWPGQLQLIEESKSPTAPVVLSQLPYIQCQPSTNSPSGWIQGGNGTVPHPPIRTRPVSAGSRRTTPNIAADTMSGPPVIRQGWINTPGGLRSVVNGVPPATSPTLELLLQEKDLRLLRMGDEVSRLLVFESESKRKDTVIAGLHDEIAALKHQIAQTGPSQGDIQITQKLLALERDIRTKKNEIQALKEQITKLQKGSSEVIRHSLNERDLEITNLKNELEKQKKDNNMTSGLVTSLQRDISAKEQQVLRLNSEVDKLKKVNREKDSQLAAVSVKFSKMRETKKHEEELIAKDKELLTYKQGLKQMKLKVKELEEEIQRHHTEQKKMKTGQTEERQIQEQRKEEIERNKLQLQEMGHRERLIKMELEKMRTRLELFRSHIIQATYSALEVATPEEAVTDQQVIEGIKQLFEERMQFQEKVKVFEDELSVKSTEQADVFINHEELKKTLEECQACLKKAFSSSVLQKEIDTLKDLCVDQQVQWFQSATVEILTTTLLWQQQVEQALQDAGIDMSSSDEGQLTDFSHAVVLLHIFPLGSAPGYQIRLVWVQAQWRYRPECSDRRTDGAFSSVSTGLACQQVMRGKRKQEVRSKQFRLTQLDELQGSQNTLLQEKLVEMKEENEKQLQEEMKKIQAAAEEQNRQPPPKYLEDAVAHEKDKMQQMIMEERKKVEELEARFGKLTEVNEENIIYSKKRGRKTVVKEGKIIQDTEGRNKTRKLEDLEEKSKEEETLKSRLNELAEKLDRARKTEISVGLPVCNMPISDLQSQQLKVRFTTKLREELVVGEERRKVEIQAVQERNKEEKRSHQEELAEYKEQIRQHSRTIVALEDRLLKVSKQQQKLKETNAALQEKLRGDEREQKKKEPAEAPSQILPPPDPPELSLNEHRRRELGEAQREILSQQEVIAGLKRDLAGANARMSDMKGELSEEQKTELEQNQALVRDQKQELNTLGHQLANMSQLVDRKNIELKTVSEDLSRASSEKHSVMLETDDRESRQIQIHHCDISRLTLQIELLFFSRRFFLSQEMLSFDLAELGAKCKGHRHDEVIQRQKEALAELRTRLKALEQIRPPNHKYVQHESGIALRNNLLPPDNLSKVFTDWTSTITVLSRAAITISQSRLSSSMSDVAIERTARLEMSETLDLSERTYLDLIHVLSNLLRIPELSGSLSLKHIPQDERQKVATQRQGDLELLSSRVTQLRSQLERKEELLTGYEKDLEQLRQSQTRAHKCQSEIDRLEEEFQKQIEENLMLREALDRVQFRLDQEKRLNKAIKQRKV</sequence>
<feature type="coiled-coil region" evidence="1">
    <location>
        <begin position="180"/>
        <end position="271"/>
    </location>
</feature>
<feature type="coiled-coil region" evidence="1">
    <location>
        <begin position="616"/>
        <end position="692"/>
    </location>
</feature>
<dbReference type="InterPro" id="IPR052642">
    <property type="entry name" value="CC-FHA_domain"/>
</dbReference>
<evidence type="ECO:0000256" key="2">
    <source>
        <dbReference type="SAM" id="MobiDB-lite"/>
    </source>
</evidence>
<dbReference type="EMBL" id="AFYH01053440">
    <property type="status" value="NOT_ANNOTATED_CDS"/>
    <property type="molecule type" value="Genomic_DNA"/>
</dbReference>
<evidence type="ECO:0000313" key="3">
    <source>
        <dbReference type="Ensembl" id="ENSLACP00000003004.1"/>
    </source>
</evidence>
<dbReference type="EMBL" id="AFYH01053438">
    <property type="status" value="NOT_ANNOTATED_CDS"/>
    <property type="molecule type" value="Genomic_DNA"/>
</dbReference>
<dbReference type="PANTHER" id="PTHR18853:SF7">
    <property type="entry name" value="FORKHEAD-ASSOCIATED DOMAIN-CONTAINING PROTEIN 1"/>
    <property type="match status" value="1"/>
</dbReference>
<feature type="coiled-coil region" evidence="1">
    <location>
        <begin position="720"/>
        <end position="757"/>
    </location>
</feature>
<dbReference type="HOGENOM" id="CLU_005776_0_0_1"/>
<dbReference type="eggNOG" id="ENOG502QR8Q">
    <property type="taxonomic scope" value="Eukaryota"/>
</dbReference>
<evidence type="ECO:0000313" key="4">
    <source>
        <dbReference type="Proteomes" id="UP000008672"/>
    </source>
</evidence>